<evidence type="ECO:0000256" key="1">
    <source>
        <dbReference type="SAM" id="MobiDB-lite"/>
    </source>
</evidence>
<protein>
    <submittedName>
        <fullName evidence="2">Uncharacterized protein</fullName>
    </submittedName>
</protein>
<organism evidence="2 3">
    <name type="scientific">Candidatus Portnoybacteria bacterium CG11_big_fil_rev_8_21_14_0_20_40_15</name>
    <dbReference type="NCBI Taxonomy" id="1974817"/>
    <lineage>
        <taxon>Bacteria</taxon>
        <taxon>Candidatus Portnoyibacteriota</taxon>
    </lineage>
</organism>
<proteinExistence type="predicted"/>
<dbReference type="Proteomes" id="UP000229317">
    <property type="component" value="Unassembled WGS sequence"/>
</dbReference>
<sequence>MPKFEQPQPYSPEEQTEVKEEMERQADEQRKTSEQQPSAEETLKPQEEGGKEPLVEELELGIREEKQSIEAGEQERRQEEEVRKVKEKEKQNVLHELKEEPAPEVIESVHRAERKSEVIKTPEQILIEARENFARAQLDKVETLKTVKKFKGESLINAIKSSDSETIAEYDEQTKNLVDKGIPATLMTAEEKQVYYDAQTRRDAFISHIESCGIKNVQACKMYEDIIEHNRAKEQYQDALKNTRATMYEKALDEIEKLGVPKEKANELMRQKIDEIAKTTVVAEANNLYGTKTKIGLEAKGDASFFEKSWKTAGKAVEWYRKLPLKYKLMVSAGLLAGGVAAGAAGGATGAALAAGVVTGRWFQRSFGGAATAVGLESLIKRSQEKRAEKKTFKEFGDKLSEIIENNDKSLDERLFELEGKKKGEKTSRYILAGTAGAVVASGLLGRAIRWGLEETGIGKSVKESVTGWFEHKPPSPELAVSHGPGYIPTAEDQEIFKEKPILLYEESYEVLRGGPQIAEKGDSVWKIIGRQMSERYGEKFDNLDEARKTYLIDALKDRVAVDPEKFGITNVDQIEAGKTYNLLPGSRIEIEELMDKAKTLEEGIASQITEHDKMIEDWVKNHPGESLTTEKVDEILFGGKTEISDIEKYEEIASAKRAGTPIEIPGQEEAAQAEELPGEPEAEDSRFKAEYPYSPEEKRQMGERIMDYNEKAQVRAIGYAQPEYQTVRNVKVNIFLQEFPPRHRAWDMWRMNPNYSRYSPYEFRHHVRAAEIIRNYHPHNRGIGQMTIGRFFQTYGPRRFPMPFPPPPPPPFGRPF</sequence>
<feature type="compositionally biased region" description="Basic and acidic residues" evidence="1">
    <location>
        <begin position="16"/>
        <end position="33"/>
    </location>
</feature>
<evidence type="ECO:0000313" key="2">
    <source>
        <dbReference type="EMBL" id="PIQ75043.1"/>
    </source>
</evidence>
<gene>
    <name evidence="2" type="ORF">COV84_03040</name>
</gene>
<accession>A0A2H0KSA4</accession>
<feature type="compositionally biased region" description="Basic and acidic residues" evidence="1">
    <location>
        <begin position="41"/>
        <end position="88"/>
    </location>
</feature>
<dbReference type="AlphaFoldDB" id="A0A2H0KSA4"/>
<dbReference type="EMBL" id="PCVO01000048">
    <property type="protein sequence ID" value="PIQ75043.1"/>
    <property type="molecule type" value="Genomic_DNA"/>
</dbReference>
<comment type="caution">
    <text evidence="2">The sequence shown here is derived from an EMBL/GenBank/DDBJ whole genome shotgun (WGS) entry which is preliminary data.</text>
</comment>
<feature type="region of interest" description="Disordered" evidence="1">
    <location>
        <begin position="1"/>
        <end position="88"/>
    </location>
</feature>
<evidence type="ECO:0000313" key="3">
    <source>
        <dbReference type="Proteomes" id="UP000229317"/>
    </source>
</evidence>
<reference evidence="2 3" key="1">
    <citation type="submission" date="2017-09" db="EMBL/GenBank/DDBJ databases">
        <title>Depth-based differentiation of microbial function through sediment-hosted aquifers and enrichment of novel symbionts in the deep terrestrial subsurface.</title>
        <authorList>
            <person name="Probst A.J."/>
            <person name="Ladd B."/>
            <person name="Jarett J.K."/>
            <person name="Geller-Mcgrath D.E."/>
            <person name="Sieber C.M."/>
            <person name="Emerson J.B."/>
            <person name="Anantharaman K."/>
            <person name="Thomas B.C."/>
            <person name="Malmstrom R."/>
            <person name="Stieglmeier M."/>
            <person name="Klingl A."/>
            <person name="Woyke T."/>
            <person name="Ryan C.M."/>
            <person name="Banfield J.F."/>
        </authorList>
    </citation>
    <scope>NUCLEOTIDE SEQUENCE [LARGE SCALE GENOMIC DNA]</scope>
    <source>
        <strain evidence="2">CG11_big_fil_rev_8_21_14_0_20_40_15</strain>
    </source>
</reference>
<name>A0A2H0KSA4_9BACT</name>